<reference evidence="3 4" key="1">
    <citation type="submission" date="2022-08" db="EMBL/GenBank/DDBJ databases">
        <title>novel species in genus Aeromicrobium.</title>
        <authorList>
            <person name="Ye L."/>
        </authorList>
    </citation>
    <scope>NUCLEOTIDE SEQUENCE [LARGE SCALE GENOMIC DNA]</scope>
    <source>
        <strain evidence="4">zg-Y1379</strain>
    </source>
</reference>
<proteinExistence type="predicted"/>
<keyword evidence="2" id="KW-0812">Transmembrane</keyword>
<keyword evidence="4" id="KW-1185">Reference proteome</keyword>
<keyword evidence="2" id="KW-0472">Membrane</keyword>
<organism evidence="3 4">
    <name type="scientific">Aeromicrobium wangtongii</name>
    <dbReference type="NCBI Taxonomy" id="2969247"/>
    <lineage>
        <taxon>Bacteria</taxon>
        <taxon>Bacillati</taxon>
        <taxon>Actinomycetota</taxon>
        <taxon>Actinomycetes</taxon>
        <taxon>Propionibacteriales</taxon>
        <taxon>Nocardioidaceae</taxon>
        <taxon>Aeromicrobium</taxon>
    </lineage>
</organism>
<accession>A0ABY5M2Y7</accession>
<dbReference type="EMBL" id="CP102173">
    <property type="protein sequence ID" value="UUP12570.1"/>
    <property type="molecule type" value="Genomic_DNA"/>
</dbReference>
<evidence type="ECO:0008006" key="5">
    <source>
        <dbReference type="Google" id="ProtNLM"/>
    </source>
</evidence>
<dbReference type="RefSeq" id="WP_232400093.1">
    <property type="nucleotide sequence ID" value="NZ_CP102173.1"/>
</dbReference>
<gene>
    <name evidence="3" type="ORF">NQV15_11970</name>
</gene>
<dbReference type="Proteomes" id="UP001316184">
    <property type="component" value="Chromosome"/>
</dbReference>
<evidence type="ECO:0000313" key="3">
    <source>
        <dbReference type="EMBL" id="UUP12570.1"/>
    </source>
</evidence>
<name>A0ABY5M2Y7_9ACTN</name>
<sequence length="451" mass="47952">MSKRAGEWHLLGHDSDPVPGDWEQIQDAARHLSGIADTIANQVRRLRQINEDDQILRGEYADGLKKSCGDLADDLDRVQGRFEKVGEELAGWWSPVMTARTQTWNALQDAEAAQQVLDANPSPGPAAPGSPPPTEAEKDAEEIRAGKVDGASGDLTAAQRAFDEAMSTYDEKAKKVAEAIEDASDDDMKDGRWDKFKNWVDANAKWLKKIADIISIIVTVVAVIALFCTPVGWVMAIVGALALVGLAIRFALAASGNGSWTDFALDVVGILTLGTGRIAASLAKLGRGATLRAVAPVAGRAAQARTVAGLRQAFADASLLRKPGVWLTKSNPVSRWIAGRTAYSTEKAAWLGKELAPEVTTALQRLRAGGDEMAAALRSELDDITTRFGPGLVDGLHSGATQVAENAARAGTGIDIVDTLLGDNSAVNYPGVGPYNDLKDVWKYSPGGHLN</sequence>
<feature type="transmembrane region" description="Helical" evidence="2">
    <location>
        <begin position="210"/>
        <end position="227"/>
    </location>
</feature>
<protein>
    <recommendedName>
        <fullName evidence="5">WXG100 family type VII secretion target</fullName>
    </recommendedName>
</protein>
<keyword evidence="2" id="KW-1133">Transmembrane helix</keyword>
<feature type="compositionally biased region" description="Pro residues" evidence="1">
    <location>
        <begin position="122"/>
        <end position="134"/>
    </location>
</feature>
<evidence type="ECO:0000313" key="4">
    <source>
        <dbReference type="Proteomes" id="UP001316184"/>
    </source>
</evidence>
<evidence type="ECO:0000256" key="1">
    <source>
        <dbReference type="SAM" id="MobiDB-lite"/>
    </source>
</evidence>
<evidence type="ECO:0000256" key="2">
    <source>
        <dbReference type="SAM" id="Phobius"/>
    </source>
</evidence>
<feature type="region of interest" description="Disordered" evidence="1">
    <location>
        <begin position="118"/>
        <end position="141"/>
    </location>
</feature>